<dbReference type="InterPro" id="IPR013096">
    <property type="entry name" value="Cupin_2"/>
</dbReference>
<dbReference type="AlphaFoldDB" id="A0A8A4TQ44"/>
<feature type="domain" description="Cyclic nucleotide-binding" evidence="1">
    <location>
        <begin position="9"/>
        <end position="75"/>
    </location>
</feature>
<name>A0A8A4TQ44_SULCO</name>
<dbReference type="InterPro" id="IPR052044">
    <property type="entry name" value="PKS_Associated_Protein"/>
</dbReference>
<keyword evidence="3" id="KW-1185">Reference proteome</keyword>
<evidence type="ECO:0000313" key="2">
    <source>
        <dbReference type="EMBL" id="QTD51547.1"/>
    </source>
</evidence>
<dbReference type="Proteomes" id="UP000663929">
    <property type="component" value="Chromosome"/>
</dbReference>
<dbReference type="PANTHER" id="PTHR36114:SF1">
    <property type="entry name" value="16.7 KDA PROTEIN IN WHIE LOCUS"/>
    <property type="match status" value="1"/>
</dbReference>
<dbReference type="PANTHER" id="PTHR36114">
    <property type="entry name" value="16.7 KDA PROTEIN IN WHIE LOCUS"/>
    <property type="match status" value="1"/>
</dbReference>
<dbReference type="EMBL" id="CP071793">
    <property type="protein sequence ID" value="QTD51547.1"/>
    <property type="molecule type" value="Genomic_DNA"/>
</dbReference>
<dbReference type="Gene3D" id="2.60.120.10">
    <property type="entry name" value="Jelly Rolls"/>
    <property type="match status" value="1"/>
</dbReference>
<dbReference type="RefSeq" id="WP_237381675.1">
    <property type="nucleotide sequence ID" value="NZ_CP071793.1"/>
</dbReference>
<evidence type="ECO:0000313" key="3">
    <source>
        <dbReference type="Proteomes" id="UP000663929"/>
    </source>
</evidence>
<reference evidence="2" key="1">
    <citation type="submission" date="2021-03" db="EMBL/GenBank/DDBJ databases">
        <title>Acanthopleuribacteraceae sp. M133.</title>
        <authorList>
            <person name="Wang G."/>
        </authorList>
    </citation>
    <scope>NUCLEOTIDE SEQUENCE</scope>
    <source>
        <strain evidence="2">M133</strain>
    </source>
</reference>
<sequence length="124" mass="14200">MNVLNLLKSFDDLSEYWSPRVIGRVNQSFIKIAKAKGEMVWHDHSEEDEFFLVLKGELRIDLEDRAVILGPMDTFTVPHGVKHRPVAKEETWLVLIELASTKHTGDVASDLTRSVDDQLEWLNA</sequence>
<dbReference type="CDD" id="cd02226">
    <property type="entry name" value="cupin_YdbB-like"/>
    <property type="match status" value="1"/>
</dbReference>
<gene>
    <name evidence="2" type="ORF">J3U87_03680</name>
</gene>
<dbReference type="SUPFAM" id="SSF51182">
    <property type="entry name" value="RmlC-like cupins"/>
    <property type="match status" value="1"/>
</dbReference>
<proteinExistence type="predicted"/>
<dbReference type="PROSITE" id="PS50042">
    <property type="entry name" value="CNMP_BINDING_3"/>
    <property type="match status" value="1"/>
</dbReference>
<evidence type="ECO:0000259" key="1">
    <source>
        <dbReference type="PROSITE" id="PS50042"/>
    </source>
</evidence>
<protein>
    <submittedName>
        <fullName evidence="2">Cupin domain-containing protein</fullName>
    </submittedName>
</protein>
<dbReference type="InterPro" id="IPR011051">
    <property type="entry name" value="RmlC_Cupin_sf"/>
</dbReference>
<dbReference type="Pfam" id="PF07883">
    <property type="entry name" value="Cupin_2"/>
    <property type="match status" value="1"/>
</dbReference>
<dbReference type="InterPro" id="IPR014710">
    <property type="entry name" value="RmlC-like_jellyroll"/>
</dbReference>
<dbReference type="KEGG" id="scor:J3U87_03680"/>
<organism evidence="2 3">
    <name type="scientific">Sulfidibacter corallicola</name>
    <dbReference type="NCBI Taxonomy" id="2818388"/>
    <lineage>
        <taxon>Bacteria</taxon>
        <taxon>Pseudomonadati</taxon>
        <taxon>Acidobacteriota</taxon>
        <taxon>Holophagae</taxon>
        <taxon>Acanthopleuribacterales</taxon>
        <taxon>Acanthopleuribacteraceae</taxon>
        <taxon>Sulfidibacter</taxon>
    </lineage>
</organism>
<dbReference type="InterPro" id="IPR000595">
    <property type="entry name" value="cNMP-bd_dom"/>
</dbReference>
<accession>A0A8A4TQ44</accession>